<proteinExistence type="predicted"/>
<dbReference type="AlphaFoldDB" id="A0AAE8N2J7"/>
<dbReference type="EMBL" id="ONZQ02000008">
    <property type="protein sequence ID" value="SPO03642.1"/>
    <property type="molecule type" value="Genomic_DNA"/>
</dbReference>
<dbReference type="CDD" id="cd09917">
    <property type="entry name" value="F-box_SF"/>
    <property type="match status" value="1"/>
</dbReference>
<dbReference type="Proteomes" id="UP001187682">
    <property type="component" value="Unassembled WGS sequence"/>
</dbReference>
<dbReference type="InterPro" id="IPR036047">
    <property type="entry name" value="F-box-like_dom_sf"/>
</dbReference>
<accession>A0AAE8N2J7</accession>
<comment type="caution">
    <text evidence="1">The sequence shown here is derived from an EMBL/GenBank/DDBJ whole genome shotgun (WGS) entry which is preliminary data.</text>
</comment>
<protein>
    <recommendedName>
        <fullName evidence="3">F-box domain-containing protein</fullName>
    </recommendedName>
</protein>
<name>A0AAE8N2J7_9PEZI</name>
<reference evidence="1" key="1">
    <citation type="submission" date="2018-03" db="EMBL/GenBank/DDBJ databases">
        <authorList>
            <person name="Guldener U."/>
        </authorList>
    </citation>
    <scope>NUCLEOTIDE SEQUENCE</scope>
</reference>
<evidence type="ECO:0008006" key="3">
    <source>
        <dbReference type="Google" id="ProtNLM"/>
    </source>
</evidence>
<organism evidence="1 2">
    <name type="scientific">Cephalotrichum gorgonifer</name>
    <dbReference type="NCBI Taxonomy" id="2041049"/>
    <lineage>
        <taxon>Eukaryota</taxon>
        <taxon>Fungi</taxon>
        <taxon>Dikarya</taxon>
        <taxon>Ascomycota</taxon>
        <taxon>Pezizomycotina</taxon>
        <taxon>Sordariomycetes</taxon>
        <taxon>Hypocreomycetidae</taxon>
        <taxon>Microascales</taxon>
        <taxon>Microascaceae</taxon>
        <taxon>Cephalotrichum</taxon>
    </lineage>
</organism>
<dbReference type="SUPFAM" id="SSF81383">
    <property type="entry name" value="F-box domain"/>
    <property type="match status" value="1"/>
</dbReference>
<gene>
    <name evidence="1" type="ORF">DNG_06325</name>
</gene>
<evidence type="ECO:0000313" key="1">
    <source>
        <dbReference type="EMBL" id="SPO03642.1"/>
    </source>
</evidence>
<sequence>MDLGQTLAGNPETALARQFQAITNPQAKKANLTNLVNALSSWERRQVRLQLGDSDGLARFEDLPLDIVCLILPYLLIEDVLACAGVSKRSRTTWTDPTVAAALCLRFFPGLLRPFTFSAFRKACRKYLRRRAGRFTSKLGLALPKGMIRNSLDDSPPVWDSEAGKILRPDPVLHPDGKYPEPWPRIESAVLECYGKGNVVWTARPDNLIVDNLYNKTRRVVKTPPAFGNINGASFSYFRHRAVSKYLVVFIPLWESKLFIYHIETNTWSRFLLPSNVDSMEADEGIREECPNFDMTWANALIYPHPSLPGRSFVTILGGLNLEPLPGKKAPSGEEVYQHPVRYLLVREYDGDEHVATYQYHVWKLQAAGLLEGGGLESQAIRDRAGPHWDNLFLEYEAGYLDSNGLYAMGYFQAFATDEDDLRAAGLPSLPEGLVTYVIYPTFNAITKEFGFQRYASPDPSASTLHPPWNHQTLVPDVPRPGVLHIRRFDVDGADYVPTEVSRGETKGERRSRDGWDIELEGLEEHMVDMCLFHHDEDFTVLFIEKFNRYFVWNFVEDDEEEAGSVI</sequence>
<keyword evidence="2" id="KW-1185">Reference proteome</keyword>
<evidence type="ECO:0000313" key="2">
    <source>
        <dbReference type="Proteomes" id="UP001187682"/>
    </source>
</evidence>